<evidence type="ECO:0000256" key="9">
    <source>
        <dbReference type="ARBA" id="ARBA00023157"/>
    </source>
</evidence>
<evidence type="ECO:0000256" key="14">
    <source>
        <dbReference type="PROSITE-ProRule" id="PRU00121"/>
    </source>
</evidence>
<feature type="disulfide bond" evidence="13">
    <location>
        <begin position="101"/>
        <end position="118"/>
    </location>
</feature>
<evidence type="ECO:0000256" key="6">
    <source>
        <dbReference type="ARBA" id="ARBA00022729"/>
    </source>
</evidence>
<dbReference type="MEROPS" id="S01.033"/>
<dbReference type="InterPro" id="IPR013806">
    <property type="entry name" value="Kringle-like"/>
</dbReference>
<protein>
    <recommendedName>
        <fullName evidence="12">trypsin</fullName>
        <ecNumber evidence="12">3.4.21.4</ecNumber>
    </recommendedName>
</protein>
<dbReference type="SUPFAM" id="SSF50494">
    <property type="entry name" value="Trypsin-like serine proteases"/>
    <property type="match status" value="1"/>
</dbReference>
<feature type="domain" description="EGF-like" evidence="17">
    <location>
        <begin position="53"/>
        <end position="90"/>
    </location>
</feature>
<dbReference type="InterPro" id="IPR018056">
    <property type="entry name" value="Kringle_CS"/>
</dbReference>
<dbReference type="Pfam" id="PF00051">
    <property type="entry name" value="Kringle"/>
    <property type="match status" value="1"/>
</dbReference>
<feature type="disulfide bond" evidence="13">
    <location>
        <begin position="96"/>
        <end position="106"/>
    </location>
</feature>
<reference evidence="20" key="2">
    <citation type="submission" date="2004-02" db="EMBL/GenBank/DDBJ databases">
        <authorList>
            <consortium name="Genoscope"/>
            <consortium name="Whitehead Institute Centre for Genome Research"/>
        </authorList>
    </citation>
    <scope>NUCLEOTIDE SEQUENCE</scope>
</reference>
<dbReference type="InterPro" id="IPR043504">
    <property type="entry name" value="Peptidase_S1_PA_chymotrypsin"/>
</dbReference>
<dbReference type="PROSITE" id="PS01186">
    <property type="entry name" value="EGF_2"/>
    <property type="match status" value="3"/>
</dbReference>
<dbReference type="PANTHER" id="PTHR24264:SF40">
    <property type="entry name" value="HYALURONAN-BINDING PROTEIN 2"/>
    <property type="match status" value="1"/>
</dbReference>
<evidence type="ECO:0000313" key="20">
    <source>
        <dbReference type="EMBL" id="CAG12600.1"/>
    </source>
</evidence>
<dbReference type="EMBL" id="CAAE01015106">
    <property type="protein sequence ID" value="CAG12600.1"/>
    <property type="molecule type" value="Genomic_DNA"/>
</dbReference>
<dbReference type="PANTHER" id="PTHR24264">
    <property type="entry name" value="TRYPSIN-RELATED"/>
    <property type="match status" value="1"/>
</dbReference>
<organism evidence="20">
    <name type="scientific">Tetraodon nigroviridis</name>
    <name type="common">Spotted green pufferfish</name>
    <name type="synonym">Chelonodon nigroviridis</name>
    <dbReference type="NCBI Taxonomy" id="99883"/>
    <lineage>
        <taxon>Eukaryota</taxon>
        <taxon>Metazoa</taxon>
        <taxon>Chordata</taxon>
        <taxon>Craniata</taxon>
        <taxon>Vertebrata</taxon>
        <taxon>Euteleostomi</taxon>
        <taxon>Actinopterygii</taxon>
        <taxon>Neopterygii</taxon>
        <taxon>Teleostei</taxon>
        <taxon>Neoteleostei</taxon>
        <taxon>Acanthomorphata</taxon>
        <taxon>Eupercaria</taxon>
        <taxon>Tetraodontiformes</taxon>
        <taxon>Tetradontoidea</taxon>
        <taxon>Tetraodontidae</taxon>
        <taxon>Tetraodon</taxon>
    </lineage>
</organism>
<feature type="domain" description="EGF-like" evidence="17">
    <location>
        <begin position="133"/>
        <end position="169"/>
    </location>
</feature>
<feature type="chain" id="PRO_5004242805" description="trypsin" evidence="16">
    <location>
        <begin position="19"/>
        <end position="492"/>
    </location>
</feature>
<evidence type="ECO:0000256" key="11">
    <source>
        <dbReference type="ARBA" id="ARBA00036320"/>
    </source>
</evidence>
<dbReference type="PROSITE" id="PS00022">
    <property type="entry name" value="EGF_1"/>
    <property type="match status" value="3"/>
</dbReference>
<dbReference type="PROSITE" id="PS00135">
    <property type="entry name" value="TRYPSIN_SER"/>
    <property type="match status" value="1"/>
</dbReference>
<proteinExistence type="inferred from homology"/>
<sequence>MLNAGAFLIVLSVLSVHGQYLNVSSLNINYGEYSTDAPATIFDLGDWLFDLLDVNVCDPNPCFHGGSCQMKSASEFTCLCVEPYMGKRCQKVRNLCENVNCGYGECVVNLKQHPYYECKCKPPFQGPNCMSLPSSPCEPNPCKNGGSCIRGDRRFHCACPDGYTGKLCETAPSDCYVGNGETYRGAVSMTDDGLECLNWNSYFIVTNGEDPYSRYSDFDGLEENYCRNPDGDKKPWCYFKQQNRLMWDYCNVQMCTQVTPAPSVVPPVSGSTAFSQCGISQPSRSSRIFGGSKSVYGAHPWQVSVQVRPKGTSFSFRHTCGGVLLSSCWVLTAAHCIGATDEFQVVLGGVNIDKHEEMDQTIPVIRTIVHENYRDARVAVYNDIALMELQVTDAPHCAKESRFVRTVCLPDQMFPAGKECVISGWGATETQRYSSHLLNARVFLISDQRCKAPHVYGNVLDSSMFCAGTLQGGTDSCQGDSGGPLVCETNGT</sequence>
<reference evidence="20" key="1">
    <citation type="journal article" date="2004" name="Nature">
        <title>Genome duplication in the teleost fish Tetraodon nigroviridis reveals the early vertebrate proto-karyotype.</title>
        <authorList>
            <person name="Jaillon O."/>
            <person name="Aury J.-M."/>
            <person name="Brunet F."/>
            <person name="Petit J.-L."/>
            <person name="Stange-Thomann N."/>
            <person name="Mauceli E."/>
            <person name="Bouneau L."/>
            <person name="Fischer C."/>
            <person name="Ozouf-Costaz C."/>
            <person name="Bernot A."/>
            <person name="Nicaud S."/>
            <person name="Jaffe D."/>
            <person name="Fisher S."/>
            <person name="Lutfalla G."/>
            <person name="Dossat C."/>
            <person name="Segurens B."/>
            <person name="Dasilva C."/>
            <person name="Salanoubat M."/>
            <person name="Levy M."/>
            <person name="Boudet N."/>
            <person name="Castellano S."/>
            <person name="Anthouard V."/>
            <person name="Jubin C."/>
            <person name="Castelli V."/>
            <person name="Katinka M."/>
            <person name="Vacherie B."/>
            <person name="Biemont C."/>
            <person name="Skalli Z."/>
            <person name="Cattolico L."/>
            <person name="Poulain J."/>
            <person name="De Berardinis V."/>
            <person name="Cruaud C."/>
            <person name="Duprat S."/>
            <person name="Brottier P."/>
            <person name="Coutanceau J.-P."/>
            <person name="Gouzy J."/>
            <person name="Parra G."/>
            <person name="Lardier G."/>
            <person name="Chapple C."/>
            <person name="McKernan K.J."/>
            <person name="McEwan P."/>
            <person name="Bosak S."/>
            <person name="Kellis M."/>
            <person name="Volff J.-N."/>
            <person name="Guigo R."/>
            <person name="Zody M.C."/>
            <person name="Mesirov J."/>
            <person name="Lindblad-Toh K."/>
            <person name="Birren B."/>
            <person name="Nusbaum C."/>
            <person name="Kahn D."/>
            <person name="Robinson-Rechavi M."/>
            <person name="Laudet V."/>
            <person name="Schachter V."/>
            <person name="Quetier F."/>
            <person name="Saurin W."/>
            <person name="Scarpelli C."/>
            <person name="Wincker P."/>
            <person name="Lander E.S."/>
            <person name="Weissenbach J."/>
            <person name="Roest Crollius H."/>
        </authorList>
    </citation>
    <scope>NUCLEOTIDE SEQUENCE [LARGE SCALE GENOMIC DNA]</scope>
</reference>
<dbReference type="InterPro" id="IPR001254">
    <property type="entry name" value="Trypsin_dom"/>
</dbReference>
<evidence type="ECO:0000256" key="15">
    <source>
        <dbReference type="RuleBase" id="RU363034"/>
    </source>
</evidence>
<dbReference type="FunFam" id="2.40.20.10:FF:000001">
    <property type="entry name" value="Urokinase-type plasminogen activator"/>
    <property type="match status" value="1"/>
</dbReference>
<dbReference type="FunFam" id="2.10.25.10:FF:000118">
    <property type="entry name" value="protein delta homolog 2"/>
    <property type="match status" value="1"/>
</dbReference>
<dbReference type="CDD" id="cd00054">
    <property type="entry name" value="EGF_CA"/>
    <property type="match status" value="2"/>
</dbReference>
<dbReference type="CDD" id="cd00108">
    <property type="entry name" value="KR"/>
    <property type="match status" value="1"/>
</dbReference>
<evidence type="ECO:0000256" key="1">
    <source>
        <dbReference type="ARBA" id="ARBA00004239"/>
    </source>
</evidence>
<dbReference type="FunFam" id="2.40.10.10:FF:000004">
    <property type="entry name" value="Tryptase gamma 1"/>
    <property type="match status" value="1"/>
</dbReference>
<dbReference type="PRINTS" id="PR00722">
    <property type="entry name" value="CHYMOTRYPSIN"/>
</dbReference>
<dbReference type="FunFam" id="2.10.25.10:FF:000404">
    <property type="entry name" value="Weary, isoform B"/>
    <property type="match status" value="1"/>
</dbReference>
<dbReference type="PROSITE" id="PS50026">
    <property type="entry name" value="EGF_3"/>
    <property type="match status" value="3"/>
</dbReference>
<dbReference type="SUPFAM" id="SSF57196">
    <property type="entry name" value="EGF/Laminin"/>
    <property type="match status" value="1"/>
</dbReference>
<dbReference type="AlphaFoldDB" id="Q4RG82"/>
<comment type="caution">
    <text evidence="13">Lacks conserved residue(s) required for the propagation of feature annotation.</text>
</comment>
<dbReference type="InterPro" id="IPR033116">
    <property type="entry name" value="TRYPSIN_SER"/>
</dbReference>
<dbReference type="PROSITE" id="PS50240">
    <property type="entry name" value="TRYPSIN_DOM"/>
    <property type="match status" value="1"/>
</dbReference>
<dbReference type="InterPro" id="IPR001314">
    <property type="entry name" value="Peptidase_S1A"/>
</dbReference>
<dbReference type="InterPro" id="IPR001881">
    <property type="entry name" value="EGF-like_Ca-bd_dom"/>
</dbReference>
<dbReference type="PROSITE" id="PS00021">
    <property type="entry name" value="KRINGLE_1"/>
    <property type="match status" value="1"/>
</dbReference>
<dbReference type="Gene3D" id="2.40.10.10">
    <property type="entry name" value="Trypsin-like serine proteases"/>
    <property type="match status" value="2"/>
</dbReference>
<keyword evidence="9 13" id="KW-1015">Disulfide bond</keyword>
<keyword evidence="8 15" id="KW-0720">Serine protease</keyword>
<evidence type="ECO:0000256" key="12">
    <source>
        <dbReference type="ARBA" id="ARBA00038868"/>
    </source>
</evidence>
<comment type="subcellular location">
    <subcellularLocation>
        <location evidence="1">Secreted</location>
        <location evidence="1">Extracellular space</location>
    </subcellularLocation>
</comment>
<accession>Q4RG82</accession>
<dbReference type="PROSITE" id="PS50070">
    <property type="entry name" value="KRINGLE_2"/>
    <property type="match status" value="1"/>
</dbReference>
<feature type="domain" description="EGF-like" evidence="17">
    <location>
        <begin position="92"/>
        <end position="130"/>
    </location>
</feature>
<feature type="non-terminal residue" evidence="20">
    <location>
        <position position="492"/>
    </location>
</feature>
<evidence type="ECO:0000259" key="19">
    <source>
        <dbReference type="PROSITE" id="PS50240"/>
    </source>
</evidence>
<keyword evidence="6 16" id="KW-0732">Signal</keyword>
<dbReference type="Pfam" id="PF00089">
    <property type="entry name" value="Trypsin"/>
    <property type="match status" value="1"/>
</dbReference>
<feature type="domain" description="Peptidase S1" evidence="19">
    <location>
        <begin position="288"/>
        <end position="492"/>
    </location>
</feature>
<dbReference type="InterPro" id="IPR018114">
    <property type="entry name" value="TRYPSIN_HIS"/>
</dbReference>
<evidence type="ECO:0000256" key="16">
    <source>
        <dbReference type="SAM" id="SignalP"/>
    </source>
</evidence>
<feature type="signal peptide" evidence="16">
    <location>
        <begin position="1"/>
        <end position="18"/>
    </location>
</feature>
<dbReference type="InterPro" id="IPR050127">
    <property type="entry name" value="Serine_Proteases_S1"/>
</dbReference>
<feature type="disulfide bond" evidence="13">
    <location>
        <begin position="159"/>
        <end position="168"/>
    </location>
</feature>
<dbReference type="Pfam" id="PF00008">
    <property type="entry name" value="EGF"/>
    <property type="match status" value="2"/>
</dbReference>
<comment type="similarity">
    <text evidence="10">Belongs to the peptidase S1 family. CLIP subfamily.</text>
</comment>
<evidence type="ECO:0000256" key="10">
    <source>
        <dbReference type="ARBA" id="ARBA00024195"/>
    </source>
</evidence>
<evidence type="ECO:0000256" key="5">
    <source>
        <dbReference type="ARBA" id="ARBA00022670"/>
    </source>
</evidence>
<dbReference type="InterPro" id="IPR038178">
    <property type="entry name" value="Kringle_sf"/>
</dbReference>
<comment type="catalytic activity">
    <reaction evidence="11">
        <text>Preferential cleavage: Arg-|-Xaa, Lys-|-Xaa.</text>
        <dbReference type="EC" id="3.4.21.4"/>
    </reaction>
</comment>
<name>Q4RG82_TETNG</name>
<dbReference type="Gene3D" id="2.10.25.10">
    <property type="entry name" value="Laminin"/>
    <property type="match status" value="2"/>
</dbReference>
<dbReference type="EC" id="3.4.21.4" evidence="12"/>
<dbReference type="GO" id="GO:0005509">
    <property type="term" value="F:calcium ion binding"/>
    <property type="evidence" value="ECO:0007669"/>
    <property type="project" value="InterPro"/>
</dbReference>
<evidence type="ECO:0000256" key="2">
    <source>
        <dbReference type="ARBA" id="ARBA00022525"/>
    </source>
</evidence>
<comment type="caution">
    <text evidence="20">The sequence shown here is derived from an EMBL/GenBank/DDBJ whole genome shotgun (WGS) entry which is preliminary data.</text>
</comment>
<dbReference type="PRINTS" id="PR00018">
    <property type="entry name" value="KRINGLE"/>
</dbReference>
<keyword evidence="7 15" id="KW-0378">Hydrolase</keyword>
<evidence type="ECO:0000256" key="7">
    <source>
        <dbReference type="ARBA" id="ARBA00022801"/>
    </source>
</evidence>
<keyword evidence="4 14" id="KW-0420">Kringle</keyword>
<dbReference type="GO" id="GO:0006508">
    <property type="term" value="P:proteolysis"/>
    <property type="evidence" value="ECO:0007669"/>
    <property type="project" value="UniProtKB-KW"/>
</dbReference>
<dbReference type="InterPro" id="IPR000001">
    <property type="entry name" value="Kringle"/>
</dbReference>
<dbReference type="OrthoDB" id="9937281at2759"/>
<dbReference type="Gene3D" id="2.40.20.10">
    <property type="entry name" value="Plasminogen Kringle 4"/>
    <property type="match status" value="1"/>
</dbReference>
<dbReference type="KEGG" id="tng:GSTEN00034972G001"/>
<keyword evidence="5 15" id="KW-0645">Protease</keyword>
<dbReference type="InterPro" id="IPR009003">
    <property type="entry name" value="Peptidase_S1_PA"/>
</dbReference>
<evidence type="ECO:0000256" key="8">
    <source>
        <dbReference type="ARBA" id="ARBA00022825"/>
    </source>
</evidence>
<dbReference type="SMART" id="SM00181">
    <property type="entry name" value="EGF"/>
    <property type="match status" value="3"/>
</dbReference>
<keyword evidence="2" id="KW-0964">Secreted</keyword>
<evidence type="ECO:0000256" key="3">
    <source>
        <dbReference type="ARBA" id="ARBA00022536"/>
    </source>
</evidence>
<evidence type="ECO:0000259" key="18">
    <source>
        <dbReference type="PROSITE" id="PS50070"/>
    </source>
</evidence>
<evidence type="ECO:0000256" key="4">
    <source>
        <dbReference type="ARBA" id="ARBA00022572"/>
    </source>
</evidence>
<dbReference type="PROSITE" id="PS00134">
    <property type="entry name" value="TRYPSIN_HIS"/>
    <property type="match status" value="1"/>
</dbReference>
<evidence type="ECO:0000256" key="13">
    <source>
        <dbReference type="PROSITE-ProRule" id="PRU00076"/>
    </source>
</evidence>
<evidence type="ECO:0000259" key="17">
    <source>
        <dbReference type="PROSITE" id="PS50026"/>
    </source>
</evidence>
<dbReference type="SMART" id="SM00130">
    <property type="entry name" value="KR"/>
    <property type="match status" value="1"/>
</dbReference>
<dbReference type="GO" id="GO:0004252">
    <property type="term" value="F:serine-type endopeptidase activity"/>
    <property type="evidence" value="ECO:0007669"/>
    <property type="project" value="UniProtKB-EC"/>
</dbReference>
<dbReference type="GO" id="GO:0005615">
    <property type="term" value="C:extracellular space"/>
    <property type="evidence" value="ECO:0007669"/>
    <property type="project" value="TreeGrafter"/>
</dbReference>
<gene>
    <name evidence="20" type="ORF">GSTENG00034972001</name>
</gene>
<dbReference type="CDD" id="cd00190">
    <property type="entry name" value="Tryp_SPc"/>
    <property type="match status" value="1"/>
</dbReference>
<feature type="domain" description="Kringle" evidence="18">
    <location>
        <begin position="174"/>
        <end position="255"/>
    </location>
</feature>
<keyword evidence="3 13" id="KW-0245">EGF-like domain</keyword>
<dbReference type="SMART" id="SM00020">
    <property type="entry name" value="Tryp_SPc"/>
    <property type="match status" value="1"/>
</dbReference>
<dbReference type="SUPFAM" id="SSF57440">
    <property type="entry name" value="Kringle-like"/>
    <property type="match status" value="1"/>
</dbReference>
<feature type="disulfide bond" evidence="13">
    <location>
        <begin position="120"/>
        <end position="129"/>
    </location>
</feature>
<dbReference type="InterPro" id="IPR000742">
    <property type="entry name" value="EGF"/>
</dbReference>
<dbReference type="FunFam" id="2.40.10.10:FF:000002">
    <property type="entry name" value="Transmembrane protease serine"/>
    <property type="match status" value="1"/>
</dbReference>
<dbReference type="SMART" id="SM00179">
    <property type="entry name" value="EGF_CA"/>
    <property type="match status" value="2"/>
</dbReference>
<feature type="disulfide bond" evidence="13">
    <location>
        <begin position="80"/>
        <end position="89"/>
    </location>
</feature>